<feature type="domain" description="CusB-like barrel-sandwich hybrid" evidence="6">
    <location>
        <begin position="115"/>
        <end position="229"/>
    </location>
</feature>
<dbReference type="GO" id="GO:0030288">
    <property type="term" value="C:outer membrane-bounded periplasmic space"/>
    <property type="evidence" value="ECO:0007669"/>
    <property type="project" value="TreeGrafter"/>
</dbReference>
<organism evidence="9 10">
    <name type="scientific">Simiduia agarivorans (strain DSM 21679 / JCM 13881 / BCRC 17597 / SA1)</name>
    <dbReference type="NCBI Taxonomy" id="1117647"/>
    <lineage>
        <taxon>Bacteria</taxon>
        <taxon>Pseudomonadati</taxon>
        <taxon>Pseudomonadota</taxon>
        <taxon>Gammaproteobacteria</taxon>
        <taxon>Cellvibrionales</taxon>
        <taxon>Cellvibrionaceae</taxon>
        <taxon>Simiduia</taxon>
    </lineage>
</organism>
<dbReference type="Gene3D" id="2.40.50.100">
    <property type="match status" value="1"/>
</dbReference>
<dbReference type="GO" id="GO:0060003">
    <property type="term" value="P:copper ion export"/>
    <property type="evidence" value="ECO:0007669"/>
    <property type="project" value="TreeGrafter"/>
</dbReference>
<dbReference type="eggNOG" id="COG5569">
    <property type="taxonomic scope" value="Bacteria"/>
</dbReference>
<dbReference type="KEGG" id="saga:M5M_16105"/>
<feature type="domain" description="CusB-like beta-barrel" evidence="7">
    <location>
        <begin position="234"/>
        <end position="310"/>
    </location>
</feature>
<dbReference type="Pfam" id="PF25954">
    <property type="entry name" value="Beta-barrel_RND_2"/>
    <property type="match status" value="1"/>
</dbReference>
<dbReference type="Pfam" id="PF25869">
    <property type="entry name" value="3HB_CusB"/>
    <property type="match status" value="1"/>
</dbReference>
<dbReference type="RefSeq" id="WP_015048506.1">
    <property type="nucleotide sequence ID" value="NC_018868.3"/>
</dbReference>
<dbReference type="Pfam" id="PF25919">
    <property type="entry name" value="BSH_CusB"/>
    <property type="match status" value="1"/>
</dbReference>
<dbReference type="Proteomes" id="UP000000466">
    <property type="component" value="Chromosome"/>
</dbReference>
<proteinExistence type="inferred from homology"/>
<evidence type="ECO:0000256" key="2">
    <source>
        <dbReference type="ARBA" id="ARBA00022448"/>
    </source>
</evidence>
<dbReference type="GO" id="GO:0016020">
    <property type="term" value="C:membrane"/>
    <property type="evidence" value="ECO:0007669"/>
    <property type="project" value="InterPro"/>
</dbReference>
<evidence type="ECO:0000259" key="8">
    <source>
        <dbReference type="Pfam" id="PF25975"/>
    </source>
</evidence>
<evidence type="ECO:0000259" key="6">
    <source>
        <dbReference type="Pfam" id="PF25919"/>
    </source>
</evidence>
<evidence type="ECO:0000256" key="1">
    <source>
        <dbReference type="ARBA" id="ARBA00009477"/>
    </source>
</evidence>
<dbReference type="HOGENOM" id="CLU_018816_13_1_6"/>
<keyword evidence="2" id="KW-0813">Transport</keyword>
<dbReference type="OrthoDB" id="9806939at2"/>
<dbReference type="Pfam" id="PF19335">
    <property type="entry name" value="HMBD"/>
    <property type="match status" value="1"/>
</dbReference>
<dbReference type="PANTHER" id="PTHR30097">
    <property type="entry name" value="CATION EFFLUX SYSTEM PROTEIN CUSB"/>
    <property type="match status" value="1"/>
</dbReference>
<evidence type="ECO:0000313" key="9">
    <source>
        <dbReference type="EMBL" id="AFV00354.1"/>
    </source>
</evidence>
<dbReference type="InterPro" id="IPR058792">
    <property type="entry name" value="Beta-barrel_RND_2"/>
</dbReference>
<dbReference type="InterPro" id="IPR058790">
    <property type="entry name" value="BSH_CusB"/>
</dbReference>
<evidence type="ECO:0000313" key="10">
    <source>
        <dbReference type="Proteomes" id="UP000000466"/>
    </source>
</evidence>
<dbReference type="NCBIfam" id="TIGR01730">
    <property type="entry name" value="RND_mfp"/>
    <property type="match status" value="1"/>
</dbReference>
<keyword evidence="3" id="KW-0732">Signal</keyword>
<feature type="chain" id="PRO_5003878590" evidence="3">
    <location>
        <begin position="24"/>
        <end position="482"/>
    </location>
</feature>
<dbReference type="EMBL" id="CP003746">
    <property type="protein sequence ID" value="AFV00354.1"/>
    <property type="molecule type" value="Genomic_DNA"/>
</dbReference>
<feature type="domain" description="CzcB-like C-terminal circularly permuted SH3-like" evidence="8">
    <location>
        <begin position="318"/>
        <end position="377"/>
    </location>
</feature>
<dbReference type="Pfam" id="PF25975">
    <property type="entry name" value="CzcB_C"/>
    <property type="match status" value="1"/>
</dbReference>
<reference evidence="9 10" key="1">
    <citation type="journal article" date="2013" name="Genome Announc.">
        <title>Complete genome sequence of Simiduia agarivorans SA1(T), a marine bacterium able to degrade a variety of polysaccharides.</title>
        <authorList>
            <person name="Lin S.Y."/>
            <person name="Shieh W.Y."/>
            <person name="Chen J.S."/>
            <person name="Tang S.L."/>
        </authorList>
    </citation>
    <scope>NUCLEOTIDE SEQUENCE [LARGE SCALE GENOMIC DNA]</scope>
    <source>
        <strain evidence="10">DSM 21679 / JCM 13881 / BCRC 17597 / SA1</strain>
    </source>
</reference>
<evidence type="ECO:0000259" key="4">
    <source>
        <dbReference type="Pfam" id="PF19335"/>
    </source>
</evidence>
<feature type="signal peptide" evidence="3">
    <location>
        <begin position="1"/>
        <end position="23"/>
    </location>
</feature>
<dbReference type="AlphaFoldDB" id="K4KQF9"/>
<dbReference type="GO" id="GO:0046914">
    <property type="term" value="F:transition metal ion binding"/>
    <property type="evidence" value="ECO:0007669"/>
    <property type="project" value="TreeGrafter"/>
</dbReference>
<dbReference type="FunFam" id="2.40.30.170:FF:000010">
    <property type="entry name" value="Efflux RND transporter periplasmic adaptor subunit"/>
    <property type="match status" value="1"/>
</dbReference>
<feature type="domain" description="Heavy metal binding" evidence="4">
    <location>
        <begin position="36"/>
        <end position="62"/>
    </location>
</feature>
<comment type="similarity">
    <text evidence="1">Belongs to the membrane fusion protein (MFP) (TC 8.A.1) family.</text>
</comment>
<evidence type="ECO:0000259" key="5">
    <source>
        <dbReference type="Pfam" id="PF25869"/>
    </source>
</evidence>
<dbReference type="InterPro" id="IPR045800">
    <property type="entry name" value="HMBD"/>
</dbReference>
<dbReference type="Gene3D" id="2.40.50.320">
    <property type="entry name" value="Copper binding periplasmic protein CusF"/>
    <property type="match status" value="1"/>
</dbReference>
<gene>
    <name evidence="9" type="ordered locus">M5M_16105</name>
</gene>
<dbReference type="InterPro" id="IPR042230">
    <property type="entry name" value="CusF_sf"/>
</dbReference>
<dbReference type="InterPro" id="IPR058791">
    <property type="entry name" value="3HB_CusB"/>
</dbReference>
<dbReference type="InterPro" id="IPR058649">
    <property type="entry name" value="CzcB_C"/>
</dbReference>
<evidence type="ECO:0000256" key="3">
    <source>
        <dbReference type="SAM" id="SignalP"/>
    </source>
</evidence>
<sequence>MKILFSALAGALLTLAAVHYWPAGDSGGESEAKPLYWVAPMDPNFRRPGPGKSPMGMDLIPVYEEAEETEPGLIRINPEVQNNLGVRTELARERALDPHIRTVGYVGYNQDTLVHLHPRVEGWIEKLYVKAEGDPVTAGQPLYDLYSPELVNAQEDLMLALRRGEERLVEGAKGRLRALKLADKTINQLVDTRKVMQTVTYFAPQSGVVEALAIREGFYVQPGSTLFSIGALDSVWVEADVFAAQAHLVRAGLPVVARFKHLPGKSVEGRVSYVYPTLDADTRTLRLRVVLDNAGKLLKPNMFAELTIAGDAGKPALTVPRAAVIRTGSQDRVVLDRGDGRFKSVAVHLGRSDKDYVEILHGLKAGDPVVVSAQFLLDSESSRESDFLRMTPPLAKNEAEVNGVVNSVDAANRTANISREAIDKWNRPAATMDFAIDQAVSLDAFVPGAEIRFKFRAENGEFTILTVTPAKKTPAANPHAHH</sequence>
<dbReference type="Pfam" id="PF11604">
    <property type="entry name" value="CusF_Ec"/>
    <property type="match status" value="1"/>
</dbReference>
<dbReference type="PANTHER" id="PTHR30097:SF15">
    <property type="entry name" value="CATION EFFLUX SYSTEM PROTEIN CUSB"/>
    <property type="match status" value="1"/>
</dbReference>
<dbReference type="InterPro" id="IPR051909">
    <property type="entry name" value="MFP_Cation_Efflux"/>
</dbReference>
<dbReference type="InterPro" id="IPR021647">
    <property type="entry name" value="CusF_Ec"/>
</dbReference>
<dbReference type="STRING" id="1117647.M5M_16105"/>
<accession>K4KQF9</accession>
<keyword evidence="10" id="KW-1185">Reference proteome</keyword>
<protein>
    <submittedName>
        <fullName evidence="9">Cation efflux system protein</fullName>
    </submittedName>
</protein>
<name>K4KQF9_SIMAS</name>
<dbReference type="eggNOG" id="COG0845">
    <property type="taxonomic scope" value="Bacteria"/>
</dbReference>
<dbReference type="Gene3D" id="2.40.420.20">
    <property type="match status" value="1"/>
</dbReference>
<dbReference type="InterPro" id="IPR006143">
    <property type="entry name" value="RND_pump_MFP"/>
</dbReference>
<evidence type="ECO:0000259" key="7">
    <source>
        <dbReference type="Pfam" id="PF25954"/>
    </source>
</evidence>
<feature type="domain" description="CusB-like three alpha-helical bundle" evidence="5">
    <location>
        <begin position="149"/>
        <end position="196"/>
    </location>
</feature>
<dbReference type="SUPFAM" id="SSF111369">
    <property type="entry name" value="HlyD-like secretion proteins"/>
    <property type="match status" value="1"/>
</dbReference>
<dbReference type="GO" id="GO:0015679">
    <property type="term" value="P:plasma membrane copper ion transport"/>
    <property type="evidence" value="ECO:0007669"/>
    <property type="project" value="TreeGrafter"/>
</dbReference>
<dbReference type="Gene3D" id="2.40.30.170">
    <property type="match status" value="1"/>
</dbReference>
<dbReference type="GO" id="GO:0022857">
    <property type="term" value="F:transmembrane transporter activity"/>
    <property type="evidence" value="ECO:0007669"/>
    <property type="project" value="InterPro"/>
</dbReference>
<dbReference type="Gene3D" id="6.10.140.730">
    <property type="match status" value="1"/>
</dbReference>